<evidence type="ECO:0000256" key="6">
    <source>
        <dbReference type="ARBA" id="ARBA00022525"/>
    </source>
</evidence>
<evidence type="ECO:0000259" key="14">
    <source>
        <dbReference type="PROSITE" id="PS50228"/>
    </source>
</evidence>
<dbReference type="InterPro" id="IPR031330">
    <property type="entry name" value="Gly_Hdrlase_35_cat"/>
</dbReference>
<dbReference type="GO" id="GO:0030246">
    <property type="term" value="F:carbohydrate binding"/>
    <property type="evidence" value="ECO:0007669"/>
    <property type="project" value="InterPro"/>
</dbReference>
<comment type="caution">
    <text evidence="15">The sequence shown here is derived from an EMBL/GenBank/DDBJ whole genome shotgun (WGS) entry which is preliminary data.</text>
</comment>
<dbReference type="Gene3D" id="2.60.120.260">
    <property type="entry name" value="Galactose-binding domain-like"/>
    <property type="match status" value="2"/>
</dbReference>
<dbReference type="AlphaFoldDB" id="A0A9Q0HNF7"/>
<dbReference type="PANTHER" id="PTHR23421">
    <property type="entry name" value="BETA-GALACTOSIDASE RELATED"/>
    <property type="match status" value="1"/>
</dbReference>
<evidence type="ECO:0000256" key="5">
    <source>
        <dbReference type="ARBA" id="ARBA00022523"/>
    </source>
</evidence>
<dbReference type="EC" id="3.2.1.23" evidence="4 11"/>
<dbReference type="Pfam" id="PF01301">
    <property type="entry name" value="Glyco_hydro_35"/>
    <property type="match status" value="1"/>
</dbReference>
<dbReference type="SUPFAM" id="SSF49785">
    <property type="entry name" value="Galactose-binding domain-like"/>
    <property type="match status" value="2"/>
</dbReference>
<dbReference type="InterPro" id="IPR001944">
    <property type="entry name" value="Glycoside_Hdrlase_35"/>
</dbReference>
<dbReference type="Pfam" id="PF17834">
    <property type="entry name" value="GHD"/>
    <property type="match status" value="1"/>
</dbReference>
<evidence type="ECO:0000256" key="9">
    <source>
        <dbReference type="ARBA" id="ARBA00023180"/>
    </source>
</evidence>
<evidence type="ECO:0000256" key="7">
    <source>
        <dbReference type="ARBA" id="ARBA00022729"/>
    </source>
</evidence>
<dbReference type="Gene3D" id="3.20.20.80">
    <property type="entry name" value="Glycosidases"/>
    <property type="match status" value="1"/>
</dbReference>
<dbReference type="InterPro" id="IPR008979">
    <property type="entry name" value="Galactose-bd-like_sf"/>
</dbReference>
<dbReference type="EMBL" id="JAMQYH010000004">
    <property type="protein sequence ID" value="KAJ1691980.1"/>
    <property type="molecule type" value="Genomic_DNA"/>
</dbReference>
<dbReference type="GO" id="GO:0004565">
    <property type="term" value="F:beta-galactosidase activity"/>
    <property type="evidence" value="ECO:0007669"/>
    <property type="project" value="UniProtKB-EC"/>
</dbReference>
<evidence type="ECO:0000256" key="2">
    <source>
        <dbReference type="ARBA" id="ARBA00004271"/>
    </source>
</evidence>
<accession>A0A9Q0HNF7</accession>
<dbReference type="FunFam" id="3.20.20.80:FF:000006">
    <property type="entry name" value="Beta-galactosidase"/>
    <property type="match status" value="1"/>
</dbReference>
<dbReference type="GO" id="GO:0048046">
    <property type="term" value="C:apoplast"/>
    <property type="evidence" value="ECO:0007669"/>
    <property type="project" value="UniProtKB-SubCell"/>
</dbReference>
<dbReference type="FunFam" id="2.60.120.260:FF:000050">
    <property type="entry name" value="Beta-galactosidase"/>
    <property type="match status" value="1"/>
</dbReference>
<dbReference type="GO" id="GO:0005975">
    <property type="term" value="P:carbohydrate metabolic process"/>
    <property type="evidence" value="ECO:0007669"/>
    <property type="project" value="InterPro"/>
</dbReference>
<evidence type="ECO:0000256" key="8">
    <source>
        <dbReference type="ARBA" id="ARBA00022801"/>
    </source>
</evidence>
<evidence type="ECO:0000256" key="12">
    <source>
        <dbReference type="RuleBase" id="RU003679"/>
    </source>
</evidence>
<dbReference type="InterPro" id="IPR000922">
    <property type="entry name" value="Lectin_gal-bd_dom"/>
</dbReference>
<reference evidence="15" key="1">
    <citation type="journal article" date="2022" name="Cell">
        <title>Repeat-based holocentromeres influence genome architecture and karyotype evolution.</title>
        <authorList>
            <person name="Hofstatter P.G."/>
            <person name="Thangavel G."/>
            <person name="Lux T."/>
            <person name="Neumann P."/>
            <person name="Vondrak T."/>
            <person name="Novak P."/>
            <person name="Zhang M."/>
            <person name="Costa L."/>
            <person name="Castellani M."/>
            <person name="Scott A."/>
            <person name="Toegelov H."/>
            <person name="Fuchs J."/>
            <person name="Mata-Sucre Y."/>
            <person name="Dias Y."/>
            <person name="Vanzela A.L.L."/>
            <person name="Huettel B."/>
            <person name="Almeida C.C.S."/>
            <person name="Simkova H."/>
            <person name="Souza G."/>
            <person name="Pedrosa-Harand A."/>
            <person name="Macas J."/>
            <person name="Mayer K.F.X."/>
            <person name="Houben A."/>
            <person name="Marques A."/>
        </authorList>
    </citation>
    <scope>NUCLEOTIDE SEQUENCE</scope>
    <source>
        <strain evidence="15">RhyBre1mFocal</strain>
    </source>
</reference>
<evidence type="ECO:0000256" key="3">
    <source>
        <dbReference type="ARBA" id="ARBA00009809"/>
    </source>
</evidence>
<dbReference type="OrthoDB" id="1657402at2759"/>
<evidence type="ECO:0000313" key="15">
    <source>
        <dbReference type="EMBL" id="KAJ1691980.1"/>
    </source>
</evidence>
<keyword evidence="6" id="KW-0964">Secreted</keyword>
<feature type="signal peptide" evidence="13">
    <location>
        <begin position="1"/>
        <end position="31"/>
    </location>
</feature>
<gene>
    <name evidence="15" type="ORF">LUZ63_016135</name>
</gene>
<keyword evidence="10 11" id="KW-0326">Glycosidase</keyword>
<dbReference type="InterPro" id="IPR019801">
    <property type="entry name" value="Glyco_hydro_35_CS"/>
</dbReference>
<comment type="catalytic activity">
    <reaction evidence="1 11">
        <text>Hydrolysis of terminal non-reducing beta-D-galactose residues in beta-D-galactosides.</text>
        <dbReference type="EC" id="3.2.1.23"/>
    </reaction>
</comment>
<keyword evidence="9" id="KW-0325">Glycoprotein</keyword>
<dbReference type="PROSITE" id="PS50228">
    <property type="entry name" value="SUEL_LECTIN"/>
    <property type="match status" value="1"/>
</dbReference>
<dbReference type="SUPFAM" id="SSF51445">
    <property type="entry name" value="(Trans)glycosidases"/>
    <property type="match status" value="1"/>
</dbReference>
<dbReference type="InterPro" id="IPR017853">
    <property type="entry name" value="GH"/>
</dbReference>
<dbReference type="FunFam" id="2.60.120.260:FF:000142">
    <property type="entry name" value="Beta-galactosidase"/>
    <property type="match status" value="1"/>
</dbReference>
<dbReference type="InterPro" id="IPR041392">
    <property type="entry name" value="GHD"/>
</dbReference>
<comment type="similarity">
    <text evidence="3 12">Belongs to the glycosyl hydrolase 35 family.</text>
</comment>
<dbReference type="InterPro" id="IPR048913">
    <property type="entry name" value="BetaGal_gal-bd"/>
</dbReference>
<dbReference type="Pfam" id="PF21467">
    <property type="entry name" value="BetaGal_gal-bd"/>
    <property type="match status" value="1"/>
</dbReference>
<keyword evidence="7 13" id="KW-0732">Signal</keyword>
<dbReference type="Pfam" id="PF02140">
    <property type="entry name" value="SUEL_Lectin"/>
    <property type="match status" value="1"/>
</dbReference>
<dbReference type="CDD" id="cd22842">
    <property type="entry name" value="Gal_Rha_Lectin_BGal"/>
    <property type="match status" value="1"/>
</dbReference>
<name>A0A9Q0HNF7_9POAL</name>
<comment type="subcellular location">
    <subcellularLocation>
        <location evidence="2">Secreted</location>
        <location evidence="2">Extracellular space</location>
        <location evidence="2">Apoplast</location>
    </subcellularLocation>
</comment>
<feature type="domain" description="SUEL-type lectin" evidence="14">
    <location>
        <begin position="729"/>
        <end position="816"/>
    </location>
</feature>
<sequence>MESQSQPQISRLVISIFVMVVSACGTTSTRADNVTYDHRSLIVNGHRQLLFSGSIHYPRSTPQMWPELVKNAKKGGLNVIQTYVFWNAHEPRPRQYNFEGRYDLVRFIKLIQQHKMYATLRIGPFIQAEWNHGGLPYWLREISNITFRTDDDQFKYYMRRFVRKIVKMMKKEKLFASQGGPIILSQIENEYMTVEPAFGEAGERYIQWVAKMALGLKTGVPWIMCKQEDAPGPVIPTCNGLNCGDTYHGPKGGNKPFFWTENWTARFRKFGDAPSRRPVDDLAFSVARFFSKGGTLANYYMYHGGTNFGRTGASFVLTQYYDEAPLDEYGLRREPNWGHLRNLHYALRLCKKVLLWGSPSVQNLGENLEARIYEIKESNTCVAFLANLDKKIDATVNFRGLKYLLQHHSISILPDCKNVVFNTRRVNAQQNVRSYHTANETYSNNKWQMYQEMVPNLEYTSVHANHLLELYNMTKDATDYLWYTTRFTLEGEEWAVLHISSLGHALHAFVNGIYIGSGHGSKMKKGFEFEKAIQLIPGANHISLLGLLTGLPDSGAYLERRNAGIHKISIRGFKGGVLMDLSSNDWGYEVGLDGEKKEIYTENGRNDAKWASAMSSLPVTWYKFLLVAQRYFDAPKGNDPIALDLSAMGKGLAWVNGQCIGRYWVSYLSPLGEPSQSLYHVPRAFIQPKENLLVLFEEHDGDPQNILISTVERNNICTFVSGQLDCTVKEVKPRAILTCPNEMVIEKIVFASFGNPMGCCGNFTIGSCHSPYAKTVAKKLCSGKSFCELPVSAKDYGADASCLGTTGTVAVEAKCSKMINI</sequence>
<evidence type="ECO:0000256" key="10">
    <source>
        <dbReference type="ARBA" id="ARBA00023295"/>
    </source>
</evidence>
<feature type="chain" id="PRO_5040226993" description="Beta-galactosidase" evidence="13">
    <location>
        <begin position="32"/>
        <end position="821"/>
    </location>
</feature>
<evidence type="ECO:0000256" key="1">
    <source>
        <dbReference type="ARBA" id="ARBA00001412"/>
    </source>
</evidence>
<dbReference type="Proteomes" id="UP001151287">
    <property type="component" value="Unassembled WGS sequence"/>
</dbReference>
<dbReference type="PROSITE" id="PS01182">
    <property type="entry name" value="GLYCOSYL_HYDROL_F35"/>
    <property type="match status" value="1"/>
</dbReference>
<evidence type="ECO:0000256" key="13">
    <source>
        <dbReference type="SAM" id="SignalP"/>
    </source>
</evidence>
<proteinExistence type="inferred from homology"/>
<dbReference type="InterPro" id="IPR043159">
    <property type="entry name" value="Lectin_gal-bd_sf"/>
</dbReference>
<evidence type="ECO:0000313" key="16">
    <source>
        <dbReference type="Proteomes" id="UP001151287"/>
    </source>
</evidence>
<protein>
    <recommendedName>
        <fullName evidence="4 11">Beta-galactosidase</fullName>
        <ecNumber evidence="4 11">3.2.1.23</ecNumber>
    </recommendedName>
</protein>
<keyword evidence="16" id="KW-1185">Reference proteome</keyword>
<organism evidence="15 16">
    <name type="scientific">Rhynchospora breviuscula</name>
    <dbReference type="NCBI Taxonomy" id="2022672"/>
    <lineage>
        <taxon>Eukaryota</taxon>
        <taxon>Viridiplantae</taxon>
        <taxon>Streptophyta</taxon>
        <taxon>Embryophyta</taxon>
        <taxon>Tracheophyta</taxon>
        <taxon>Spermatophyta</taxon>
        <taxon>Magnoliopsida</taxon>
        <taxon>Liliopsida</taxon>
        <taxon>Poales</taxon>
        <taxon>Cyperaceae</taxon>
        <taxon>Cyperoideae</taxon>
        <taxon>Rhynchosporeae</taxon>
        <taxon>Rhynchospora</taxon>
    </lineage>
</organism>
<evidence type="ECO:0000256" key="11">
    <source>
        <dbReference type="RuleBase" id="RU000675"/>
    </source>
</evidence>
<evidence type="ECO:0000256" key="4">
    <source>
        <dbReference type="ARBA" id="ARBA00012756"/>
    </source>
</evidence>
<dbReference type="PRINTS" id="PR00742">
    <property type="entry name" value="GLHYDRLASE35"/>
</dbReference>
<keyword evidence="5" id="KW-0052">Apoplast</keyword>
<dbReference type="Gene3D" id="2.60.120.740">
    <property type="match status" value="1"/>
</dbReference>
<keyword evidence="8 11" id="KW-0378">Hydrolase</keyword>